<dbReference type="InterPro" id="IPR001709">
    <property type="entry name" value="Flavoprot_Pyr_Nucl_cyt_Rdtase"/>
</dbReference>
<dbReference type="SUPFAM" id="SSF52343">
    <property type="entry name" value="Ferredoxin reductase-like, C-terminal NADP-linked domain"/>
    <property type="match status" value="1"/>
</dbReference>
<dbReference type="InterPro" id="IPR039261">
    <property type="entry name" value="FNR_nucleotide-bd"/>
</dbReference>
<dbReference type="EMBL" id="DS028234">
    <property type="protein sequence ID" value="EEY53746.1"/>
    <property type="molecule type" value="Genomic_DNA"/>
</dbReference>
<organism evidence="5 6">
    <name type="scientific">Phytophthora infestans (strain T30-4)</name>
    <name type="common">Potato late blight agent</name>
    <dbReference type="NCBI Taxonomy" id="403677"/>
    <lineage>
        <taxon>Eukaryota</taxon>
        <taxon>Sar</taxon>
        <taxon>Stramenopiles</taxon>
        <taxon>Oomycota</taxon>
        <taxon>Peronosporomycetes</taxon>
        <taxon>Peronosporales</taxon>
        <taxon>Peronosporaceae</taxon>
        <taxon>Phytophthora</taxon>
    </lineage>
</organism>
<dbReference type="Gene3D" id="3.40.50.80">
    <property type="entry name" value="Nucleotide-binding domain of ferredoxin-NADP reductase (FNR) module"/>
    <property type="match status" value="1"/>
</dbReference>
<dbReference type="GO" id="GO:0005829">
    <property type="term" value="C:cytosol"/>
    <property type="evidence" value="ECO:0007669"/>
    <property type="project" value="TreeGrafter"/>
</dbReference>
<dbReference type="PANTHER" id="PTHR19384">
    <property type="entry name" value="NITRIC OXIDE SYNTHASE-RELATED"/>
    <property type="match status" value="1"/>
</dbReference>
<dbReference type="GO" id="GO:0010181">
    <property type="term" value="F:FMN binding"/>
    <property type="evidence" value="ECO:0007669"/>
    <property type="project" value="TreeGrafter"/>
</dbReference>
<proteinExistence type="predicted"/>
<dbReference type="KEGG" id="pif:PITG_20074"/>
<dbReference type="HOGENOM" id="CLU_135389_1_0_1"/>
<evidence type="ECO:0000313" key="6">
    <source>
        <dbReference type="Proteomes" id="UP000006643"/>
    </source>
</evidence>
<reference evidence="6" key="1">
    <citation type="journal article" date="2009" name="Nature">
        <title>Genome sequence and analysis of the Irish potato famine pathogen Phytophthora infestans.</title>
        <authorList>
            <consortium name="The Broad Institute Genome Sequencing Platform"/>
            <person name="Haas B.J."/>
            <person name="Kamoun S."/>
            <person name="Zody M.C."/>
            <person name="Jiang R.H."/>
            <person name="Handsaker R.E."/>
            <person name="Cano L.M."/>
            <person name="Grabherr M."/>
            <person name="Kodira C.D."/>
            <person name="Raffaele S."/>
            <person name="Torto-Alalibo T."/>
            <person name="Bozkurt T.O."/>
            <person name="Ah-Fong A.M."/>
            <person name="Alvarado L."/>
            <person name="Anderson V.L."/>
            <person name="Armstrong M.R."/>
            <person name="Avrova A."/>
            <person name="Baxter L."/>
            <person name="Beynon J."/>
            <person name="Boevink P.C."/>
            <person name="Bollmann S.R."/>
            <person name="Bos J.I."/>
            <person name="Bulone V."/>
            <person name="Cai G."/>
            <person name="Cakir C."/>
            <person name="Carrington J.C."/>
            <person name="Chawner M."/>
            <person name="Conti L."/>
            <person name="Costanzo S."/>
            <person name="Ewan R."/>
            <person name="Fahlgren N."/>
            <person name="Fischbach M.A."/>
            <person name="Fugelstad J."/>
            <person name="Gilroy E.M."/>
            <person name="Gnerre S."/>
            <person name="Green P.J."/>
            <person name="Grenville-Briggs L.J."/>
            <person name="Griffith J."/>
            <person name="Grunwald N.J."/>
            <person name="Horn K."/>
            <person name="Horner N.R."/>
            <person name="Hu C.H."/>
            <person name="Huitema E."/>
            <person name="Jeong D.H."/>
            <person name="Jones A.M."/>
            <person name="Jones J.D."/>
            <person name="Jones R.W."/>
            <person name="Karlsson E.K."/>
            <person name="Kunjeti S.G."/>
            <person name="Lamour K."/>
            <person name="Liu Z."/>
            <person name="Ma L."/>
            <person name="Maclean D."/>
            <person name="Chibucos M.C."/>
            <person name="McDonald H."/>
            <person name="McWalters J."/>
            <person name="Meijer H.J."/>
            <person name="Morgan W."/>
            <person name="Morris P.F."/>
            <person name="Munro C.A."/>
            <person name="O'Neill K."/>
            <person name="Ospina-Giraldo M."/>
            <person name="Pinzon A."/>
            <person name="Pritchard L."/>
            <person name="Ramsahoye B."/>
            <person name="Ren Q."/>
            <person name="Restrepo S."/>
            <person name="Roy S."/>
            <person name="Sadanandom A."/>
            <person name="Savidor A."/>
            <person name="Schornack S."/>
            <person name="Schwartz D.C."/>
            <person name="Schumann U.D."/>
            <person name="Schwessinger B."/>
            <person name="Seyer L."/>
            <person name="Sharpe T."/>
            <person name="Silvar C."/>
            <person name="Song J."/>
            <person name="Studholme D.J."/>
            <person name="Sykes S."/>
            <person name="Thines M."/>
            <person name="van de Vondervoort P.J."/>
            <person name="Phuntumart V."/>
            <person name="Wawra S."/>
            <person name="Weide R."/>
            <person name="Win J."/>
            <person name="Young C."/>
            <person name="Zhou S."/>
            <person name="Fry W."/>
            <person name="Meyers B.C."/>
            <person name="van West P."/>
            <person name="Ristaino J."/>
            <person name="Govers F."/>
            <person name="Birch P.R."/>
            <person name="Whisson S.C."/>
            <person name="Judelson H.S."/>
            <person name="Nusbaum C."/>
        </authorList>
    </citation>
    <scope>NUCLEOTIDE SEQUENCE [LARGE SCALE GENOMIC DNA]</scope>
    <source>
        <strain evidence="6">T30-4</strain>
    </source>
</reference>
<dbReference type="STRING" id="403677.D0P131"/>
<feature type="domain" description="Oxidoreductase FAD/NAD(P)-binding" evidence="4">
    <location>
        <begin position="15"/>
        <end position="116"/>
    </location>
</feature>
<dbReference type="VEuPathDB" id="FungiDB:PITG_20074"/>
<dbReference type="eggNOG" id="KOG1158">
    <property type="taxonomic scope" value="Eukaryota"/>
</dbReference>
<evidence type="ECO:0000313" key="5">
    <source>
        <dbReference type="EMBL" id="EEY53746.1"/>
    </source>
</evidence>
<evidence type="ECO:0000256" key="2">
    <source>
        <dbReference type="ARBA" id="ARBA00022630"/>
    </source>
</evidence>
<gene>
    <name evidence="5" type="ORF">PITG_20074</name>
</gene>
<sequence>MKLPANPQDPIVMAGLGTGMAPFRAFIQERAFLRSQGVKVGPVALYFGSRHKAKEYLYGDELDAFEADGLVTYLRCAFSRDQEHKVYIQDKIAEDKEILADLLLRQNGHFYLCGPTWPVADVREALVSSFTQVGGLDCRQANATIERMREEGRYVLEVY</sequence>
<name>D0P131_PHYIT</name>
<dbReference type="GO" id="GO:0050660">
    <property type="term" value="F:flavin adenine dinucleotide binding"/>
    <property type="evidence" value="ECO:0007669"/>
    <property type="project" value="TreeGrafter"/>
</dbReference>
<dbReference type="FunFam" id="3.40.50.80:FF:000033">
    <property type="entry name" value="Sulfite reductase (NADPH) flavoprotein alpha-component"/>
    <property type="match status" value="1"/>
</dbReference>
<dbReference type="InParanoid" id="D0P131"/>
<keyword evidence="3" id="KW-0274">FAD</keyword>
<dbReference type="GeneID" id="9470043"/>
<keyword evidence="6" id="KW-1185">Reference proteome</keyword>
<evidence type="ECO:0000256" key="1">
    <source>
        <dbReference type="ARBA" id="ARBA00001974"/>
    </source>
</evidence>
<protein>
    <submittedName>
        <fullName evidence="5">Flavodoxin-like protein</fullName>
    </submittedName>
</protein>
<dbReference type="PRINTS" id="PR00371">
    <property type="entry name" value="FPNCR"/>
</dbReference>
<keyword evidence="2" id="KW-0285">Flavoprotein</keyword>
<dbReference type="Proteomes" id="UP000006643">
    <property type="component" value="Unassembled WGS sequence"/>
</dbReference>
<accession>D0P131</accession>
<dbReference type="PANTHER" id="PTHR19384:SF109">
    <property type="entry name" value="SULFITE REDUCTASE [NADPH] FLAVOPROTEIN COMPONENT"/>
    <property type="match status" value="1"/>
</dbReference>
<comment type="cofactor">
    <cofactor evidence="1">
        <name>FAD</name>
        <dbReference type="ChEBI" id="CHEBI:57692"/>
    </cofactor>
</comment>
<evidence type="ECO:0000256" key="3">
    <source>
        <dbReference type="ARBA" id="ARBA00022827"/>
    </source>
</evidence>
<dbReference type="OrthoDB" id="1856718at2759"/>
<dbReference type="Pfam" id="PF00175">
    <property type="entry name" value="NAD_binding_1"/>
    <property type="match status" value="1"/>
</dbReference>
<evidence type="ECO:0000259" key="4">
    <source>
        <dbReference type="Pfam" id="PF00175"/>
    </source>
</evidence>
<dbReference type="RefSeq" id="XP_002895993.1">
    <property type="nucleotide sequence ID" value="XM_002895947.1"/>
</dbReference>
<dbReference type="AlphaFoldDB" id="D0P131"/>
<dbReference type="InterPro" id="IPR001433">
    <property type="entry name" value="OxRdtase_FAD/NAD-bd"/>
</dbReference>
<dbReference type="GO" id="GO:0004783">
    <property type="term" value="F:sulfite reductase (NADPH) activity"/>
    <property type="evidence" value="ECO:0007669"/>
    <property type="project" value="TreeGrafter"/>
</dbReference>